<reference evidence="1 2" key="1">
    <citation type="submission" date="2018-12" db="EMBL/GenBank/DDBJ databases">
        <title>The complete genome of the methanogenic archaea of the candidate phylum Verstraetearchaeota, obtained from the metagenome of underground thermal water.</title>
        <authorList>
            <person name="Kadnikov V.V."/>
            <person name="Mardanov A.V."/>
            <person name="Beletsky A.V."/>
            <person name="Karnachuk O.V."/>
            <person name="Ravin N.V."/>
        </authorList>
    </citation>
    <scope>NUCLEOTIDE SEQUENCE [LARGE SCALE GENOMIC DNA]</scope>
    <source>
        <strain evidence="1">Ch88</strain>
    </source>
</reference>
<sequence length="38" mass="4559">MPESTGHWKKKFDRKRRITGGAFKKPRRKTMSWVVAKK</sequence>
<proteinExistence type="predicted"/>
<dbReference type="EMBL" id="RXGA01000002">
    <property type="protein sequence ID" value="RWX73698.1"/>
    <property type="molecule type" value="Genomic_DNA"/>
</dbReference>
<evidence type="ECO:0000313" key="1">
    <source>
        <dbReference type="EMBL" id="RWX73698.1"/>
    </source>
</evidence>
<evidence type="ECO:0000313" key="2">
    <source>
        <dbReference type="Proteomes" id="UP000288215"/>
    </source>
</evidence>
<accession>A0A3S3VFY0</accession>
<organism evidence="1 2">
    <name type="scientific">Methanosuratincola subterraneus</name>
    <dbReference type="NCBI Taxonomy" id="2593994"/>
    <lineage>
        <taxon>Archaea</taxon>
        <taxon>Thermoproteota</taxon>
        <taxon>Methanosuratincolia</taxon>
        <taxon>Candidatus Methanomethylicales</taxon>
        <taxon>Candidatus Methanomethylicaceae</taxon>
        <taxon>Candidatus Methanosuratincola (ex Vanwonterghem et al. 2016)</taxon>
    </lineage>
</organism>
<comment type="caution">
    <text evidence="1">The sequence shown here is derived from an EMBL/GenBank/DDBJ whole genome shotgun (WGS) entry which is preliminary data.</text>
</comment>
<name>A0A3S3VFY0_METS7</name>
<dbReference type="AlphaFoldDB" id="A0A3S3VFY0"/>
<protein>
    <submittedName>
        <fullName evidence="1">Uncharacterized protein</fullName>
    </submittedName>
</protein>
<dbReference type="Proteomes" id="UP000288215">
    <property type="component" value="Unassembled WGS sequence"/>
</dbReference>
<gene>
    <name evidence="1" type="ORF">Metus_0477</name>
</gene>